<dbReference type="Proteomes" id="UP000515123">
    <property type="component" value="Linkage group 6"/>
</dbReference>
<keyword evidence="5 6" id="KW-0472">Membrane</keyword>
<organism evidence="7 8">
    <name type="scientific">Ananas comosus</name>
    <name type="common">Pineapple</name>
    <name type="synonym">Ananas ananas</name>
    <dbReference type="NCBI Taxonomy" id="4615"/>
    <lineage>
        <taxon>Eukaryota</taxon>
        <taxon>Viridiplantae</taxon>
        <taxon>Streptophyta</taxon>
        <taxon>Embryophyta</taxon>
        <taxon>Tracheophyta</taxon>
        <taxon>Spermatophyta</taxon>
        <taxon>Magnoliopsida</taxon>
        <taxon>Liliopsida</taxon>
        <taxon>Poales</taxon>
        <taxon>Bromeliaceae</taxon>
        <taxon>Bromelioideae</taxon>
        <taxon>Ananas</taxon>
    </lineage>
</organism>
<evidence type="ECO:0000256" key="5">
    <source>
        <dbReference type="ARBA" id="ARBA00023136"/>
    </source>
</evidence>
<feature type="transmembrane region" description="Helical" evidence="6">
    <location>
        <begin position="217"/>
        <end position="236"/>
    </location>
</feature>
<protein>
    <submittedName>
        <fullName evidence="8">Protein FATTY ACID EXPORT 1, chloroplastic-like isoform X2</fullName>
    </submittedName>
</protein>
<keyword evidence="3 6" id="KW-0812">Transmembrane</keyword>
<dbReference type="OrthoDB" id="643381at2759"/>
<dbReference type="GeneID" id="109711170"/>
<reference evidence="7" key="1">
    <citation type="journal article" date="2015" name="Nat. Genet.">
        <title>The pineapple genome and the evolution of CAM photosynthesis.</title>
        <authorList>
            <person name="Ming R."/>
            <person name="VanBuren R."/>
            <person name="Wai C.M."/>
            <person name="Tang H."/>
            <person name="Schatz M.C."/>
            <person name="Bowers J.E."/>
            <person name="Lyons E."/>
            <person name="Wang M.L."/>
            <person name="Chen J."/>
            <person name="Biggers E."/>
            <person name="Zhang J."/>
            <person name="Huang L."/>
            <person name="Zhang L."/>
            <person name="Miao W."/>
            <person name="Zhang J."/>
            <person name="Ye Z."/>
            <person name="Miao C."/>
            <person name="Lin Z."/>
            <person name="Wang H."/>
            <person name="Zhou H."/>
            <person name="Yim W.C."/>
            <person name="Priest H.D."/>
            <person name="Zheng C."/>
            <person name="Woodhouse M."/>
            <person name="Edger P.P."/>
            <person name="Guyot R."/>
            <person name="Guo H.B."/>
            <person name="Guo H."/>
            <person name="Zheng G."/>
            <person name="Singh R."/>
            <person name="Sharma A."/>
            <person name="Min X."/>
            <person name="Zheng Y."/>
            <person name="Lee H."/>
            <person name="Gurtowski J."/>
            <person name="Sedlazeck F.J."/>
            <person name="Harkess A."/>
            <person name="McKain M.R."/>
            <person name="Liao Z."/>
            <person name="Fang J."/>
            <person name="Liu J."/>
            <person name="Zhang X."/>
            <person name="Zhang Q."/>
            <person name="Hu W."/>
            <person name="Qin Y."/>
            <person name="Wang K."/>
            <person name="Chen L.Y."/>
            <person name="Shirley N."/>
            <person name="Lin Y.R."/>
            <person name="Liu L.Y."/>
            <person name="Hernandez A.G."/>
            <person name="Wright C.L."/>
            <person name="Bulone V."/>
            <person name="Tuskan G.A."/>
            <person name="Heath K."/>
            <person name="Zee F."/>
            <person name="Moore P.H."/>
            <person name="Sunkar R."/>
            <person name="Leebens-Mack J.H."/>
            <person name="Mockler T."/>
            <person name="Bennetzen J.L."/>
            <person name="Freeling M."/>
            <person name="Sankoff D."/>
            <person name="Paterson A.H."/>
            <person name="Zhu X."/>
            <person name="Yang X."/>
            <person name="Smith J.A."/>
            <person name="Cushman J.C."/>
            <person name="Paull R.E."/>
            <person name="Yu Q."/>
        </authorList>
    </citation>
    <scope>NUCLEOTIDE SEQUENCE [LARGE SCALE GENOMIC DNA]</scope>
    <source>
        <strain evidence="7">cv. F153</strain>
    </source>
</reference>
<name>A0A6P5F8R9_ANACO</name>
<dbReference type="RefSeq" id="XP_020089680.1">
    <property type="nucleotide sequence ID" value="XM_020234091.1"/>
</dbReference>
<sequence length="252" mass="27090">MATTQLYGSVVAPRRSIVPCNGVRFSPLSSRVSSHISAGFGGTFSLGLVIKNPIFVASKVSHRFVTPSISMSVKGNSMRAPGFVANTAIRYTDDQTQEPMESNLTVEPVDENTKMDKEVALPPKKCAKIHDFCLGIPFGGFVFSVGVIGFLFWRSPASLVLGVAPGVVIMALGVLSLKVWRRGASSLPFILVQAAVALALTWKYFLEYNLTKKLLPWSIYGLLSAAMVCFYCYVLLAGGNPPPKQSAAAPLL</sequence>
<evidence type="ECO:0000256" key="2">
    <source>
        <dbReference type="ARBA" id="ARBA00007590"/>
    </source>
</evidence>
<evidence type="ECO:0000256" key="1">
    <source>
        <dbReference type="ARBA" id="ARBA00004370"/>
    </source>
</evidence>
<dbReference type="PANTHER" id="PTHR12668:SF48">
    <property type="entry name" value="PROTEIN FATTY ACID EXPORT 1, CHLOROPLASTIC"/>
    <property type="match status" value="1"/>
</dbReference>
<evidence type="ECO:0000313" key="8">
    <source>
        <dbReference type="RefSeq" id="XP_020089680.1"/>
    </source>
</evidence>
<keyword evidence="7" id="KW-1185">Reference proteome</keyword>
<evidence type="ECO:0000256" key="6">
    <source>
        <dbReference type="SAM" id="Phobius"/>
    </source>
</evidence>
<evidence type="ECO:0000256" key="3">
    <source>
        <dbReference type="ARBA" id="ARBA00022692"/>
    </source>
</evidence>
<dbReference type="Pfam" id="PF03647">
    <property type="entry name" value="Tmemb_14"/>
    <property type="match status" value="1"/>
</dbReference>
<evidence type="ECO:0000256" key="4">
    <source>
        <dbReference type="ARBA" id="ARBA00022989"/>
    </source>
</evidence>
<dbReference type="InterPro" id="IPR005349">
    <property type="entry name" value="TMEM14"/>
</dbReference>
<evidence type="ECO:0000313" key="7">
    <source>
        <dbReference type="Proteomes" id="UP000515123"/>
    </source>
</evidence>
<dbReference type="Gene3D" id="1.10.10.1740">
    <property type="entry name" value="Transmembrane protein 14-like"/>
    <property type="match status" value="1"/>
</dbReference>
<keyword evidence="4 6" id="KW-1133">Transmembrane helix</keyword>
<feature type="transmembrane region" description="Helical" evidence="6">
    <location>
        <begin position="132"/>
        <end position="153"/>
    </location>
</feature>
<feature type="transmembrane region" description="Helical" evidence="6">
    <location>
        <begin position="159"/>
        <end position="180"/>
    </location>
</feature>
<accession>A0A6P5F8R9</accession>
<dbReference type="AlphaFoldDB" id="A0A6P5F8R9"/>
<dbReference type="GO" id="GO:0015245">
    <property type="term" value="F:fatty acid transmembrane transporter activity"/>
    <property type="evidence" value="ECO:0007669"/>
    <property type="project" value="TreeGrafter"/>
</dbReference>
<comment type="similarity">
    <text evidence="2">Belongs to the TMEM14 family.</text>
</comment>
<dbReference type="PANTHER" id="PTHR12668">
    <property type="entry name" value="TRANSMEMBRANE PROTEIN 14, 15"/>
    <property type="match status" value="1"/>
</dbReference>
<comment type="subcellular location">
    <subcellularLocation>
        <location evidence="1">Membrane</location>
    </subcellularLocation>
</comment>
<gene>
    <name evidence="8" type="primary">LOC109711170</name>
</gene>
<proteinExistence type="inferred from homology"/>
<feature type="transmembrane region" description="Helical" evidence="6">
    <location>
        <begin position="187"/>
        <end position="205"/>
    </location>
</feature>
<dbReference type="GO" id="GO:0009706">
    <property type="term" value="C:chloroplast inner membrane"/>
    <property type="evidence" value="ECO:0007669"/>
    <property type="project" value="TreeGrafter"/>
</dbReference>
<reference evidence="8" key="2">
    <citation type="submission" date="2025-08" db="UniProtKB">
        <authorList>
            <consortium name="RefSeq"/>
        </authorList>
    </citation>
    <scope>IDENTIFICATION</scope>
    <source>
        <tissue evidence="8">Leaf</tissue>
    </source>
</reference>
<dbReference type="InterPro" id="IPR044890">
    <property type="entry name" value="TMEM14_sf"/>
</dbReference>